<dbReference type="GO" id="GO:0008675">
    <property type="term" value="F:2-dehydro-3-deoxy-phosphogluconate aldolase activity"/>
    <property type="evidence" value="ECO:0007669"/>
    <property type="project" value="UniProtKB-EC"/>
</dbReference>
<organism evidence="8 9">
    <name type="scientific">Falsigemmobacter intermedius</name>
    <dbReference type="NCBI Taxonomy" id="1553448"/>
    <lineage>
        <taxon>Bacteria</taxon>
        <taxon>Pseudomonadati</taxon>
        <taxon>Pseudomonadota</taxon>
        <taxon>Alphaproteobacteria</taxon>
        <taxon>Rhodobacterales</taxon>
        <taxon>Paracoccaceae</taxon>
        <taxon>Falsigemmobacter</taxon>
    </lineage>
</organism>
<evidence type="ECO:0000313" key="8">
    <source>
        <dbReference type="EMBL" id="RWY41121.1"/>
    </source>
</evidence>
<dbReference type="EC" id="4.1.2.14" evidence="5"/>
<dbReference type="AlphaFoldDB" id="A0A444MBK7"/>
<keyword evidence="9" id="KW-1185">Reference proteome</keyword>
<comment type="caution">
    <text evidence="8">The sequence shown here is derived from an EMBL/GenBank/DDBJ whole genome shotgun (WGS) entry which is preliminary data.</text>
</comment>
<dbReference type="PANTHER" id="PTHR30246:SF1">
    <property type="entry name" value="2-DEHYDRO-3-DEOXY-6-PHOSPHOGALACTONATE ALDOLASE-RELATED"/>
    <property type="match status" value="1"/>
</dbReference>
<dbReference type="PROSITE" id="PS00159">
    <property type="entry name" value="ALDOLASE_KDPG_KHG_1"/>
    <property type="match status" value="1"/>
</dbReference>
<evidence type="ECO:0000256" key="4">
    <source>
        <dbReference type="ARBA" id="ARBA00011233"/>
    </source>
</evidence>
<dbReference type="CDD" id="cd00452">
    <property type="entry name" value="KDPG_aldolase"/>
    <property type="match status" value="1"/>
</dbReference>
<evidence type="ECO:0000256" key="2">
    <source>
        <dbReference type="ARBA" id="ARBA00004736"/>
    </source>
</evidence>
<keyword evidence="6 8" id="KW-0456">Lyase</keyword>
<dbReference type="InterPro" id="IPR000887">
    <property type="entry name" value="Aldlse_KDPG_KHG"/>
</dbReference>
<evidence type="ECO:0000256" key="5">
    <source>
        <dbReference type="ARBA" id="ARBA00013063"/>
    </source>
</evidence>
<comment type="subunit">
    <text evidence="4">Homotrimer.</text>
</comment>
<gene>
    <name evidence="8" type="primary">eda</name>
    <name evidence="8" type="ORF">EP867_10455</name>
</gene>
<proteinExistence type="inferred from homology"/>
<sequence>MTPQDSSAYLITLAARAPVIPVLVVEDETKAAPLAEALVAGGLALLEVTLRTSSALDALARMTEVPGAVVGAGTVITPEDARAAKAAGAQFAVSPGATPALIAACTGIGLPLLPGAASASEVMALLAAGFSFAKFFPAAQIGGAPGLKSLGGPLPQMRFCPTGGITPESAPGYLSLKNVACIGGSWIAPPDLLAKEDFAAIRRLATAAAALRG</sequence>
<comment type="similarity">
    <text evidence="3">Belongs to the KHG/KDPG aldolase family.</text>
</comment>
<evidence type="ECO:0000256" key="6">
    <source>
        <dbReference type="ARBA" id="ARBA00023239"/>
    </source>
</evidence>
<dbReference type="EMBL" id="SBLC01000012">
    <property type="protein sequence ID" value="RWY41121.1"/>
    <property type="molecule type" value="Genomic_DNA"/>
</dbReference>
<evidence type="ECO:0000256" key="7">
    <source>
        <dbReference type="ARBA" id="ARBA00023277"/>
    </source>
</evidence>
<evidence type="ECO:0000256" key="1">
    <source>
        <dbReference type="ARBA" id="ARBA00000654"/>
    </source>
</evidence>
<dbReference type="SUPFAM" id="SSF51569">
    <property type="entry name" value="Aldolase"/>
    <property type="match status" value="1"/>
</dbReference>
<reference evidence="8 9" key="1">
    <citation type="journal article" date="2015" name="Int. J. Syst. Evol. Microbiol.">
        <title>Gemmobacter intermedius sp. nov., isolated from a white stork (Ciconia ciconia).</title>
        <authorList>
            <person name="Kampfer P."/>
            <person name="Jerzak L."/>
            <person name="Wilharm G."/>
            <person name="Golke J."/>
            <person name="Busse H.J."/>
            <person name="Glaeser S.P."/>
        </authorList>
    </citation>
    <scope>NUCLEOTIDE SEQUENCE [LARGE SCALE GENOMIC DNA]</scope>
    <source>
        <strain evidence="8 9">119/4</strain>
    </source>
</reference>
<dbReference type="InterPro" id="IPR031337">
    <property type="entry name" value="KDPG/KHG_AS_1"/>
</dbReference>
<dbReference type="Proteomes" id="UP000287168">
    <property type="component" value="Unassembled WGS sequence"/>
</dbReference>
<dbReference type="Pfam" id="PF01081">
    <property type="entry name" value="Aldolase"/>
    <property type="match status" value="1"/>
</dbReference>
<comment type="catalytic activity">
    <reaction evidence="1">
        <text>2-dehydro-3-deoxy-6-phospho-D-gluconate = D-glyceraldehyde 3-phosphate + pyruvate</text>
        <dbReference type="Rhea" id="RHEA:17089"/>
        <dbReference type="ChEBI" id="CHEBI:15361"/>
        <dbReference type="ChEBI" id="CHEBI:57569"/>
        <dbReference type="ChEBI" id="CHEBI:59776"/>
        <dbReference type="EC" id="4.1.2.14"/>
    </reaction>
</comment>
<accession>A0A444MBK7</accession>
<protein>
    <recommendedName>
        <fullName evidence="5">2-dehydro-3-deoxy-phosphogluconate aldolase</fullName>
        <ecNumber evidence="5">4.1.2.14</ecNumber>
    </recommendedName>
</protein>
<keyword evidence="7" id="KW-0119">Carbohydrate metabolism</keyword>
<comment type="pathway">
    <text evidence="2">Carbohydrate acid metabolism; 2-dehydro-3-deoxy-D-gluconate degradation; D-glyceraldehyde 3-phosphate and pyruvate from 2-dehydro-3-deoxy-D-gluconate: step 2/2.</text>
</comment>
<dbReference type="RefSeq" id="WP_128488901.1">
    <property type="nucleotide sequence ID" value="NZ_JBHLXB010000159.1"/>
</dbReference>
<dbReference type="OrthoDB" id="9805177at2"/>
<dbReference type="Gene3D" id="3.20.20.70">
    <property type="entry name" value="Aldolase class I"/>
    <property type="match status" value="1"/>
</dbReference>
<evidence type="ECO:0000256" key="3">
    <source>
        <dbReference type="ARBA" id="ARBA00006906"/>
    </source>
</evidence>
<evidence type="ECO:0000313" key="9">
    <source>
        <dbReference type="Proteomes" id="UP000287168"/>
    </source>
</evidence>
<dbReference type="InterPro" id="IPR013785">
    <property type="entry name" value="Aldolase_TIM"/>
</dbReference>
<dbReference type="PANTHER" id="PTHR30246">
    <property type="entry name" value="2-KETO-3-DEOXY-6-PHOSPHOGLUCONATE ALDOLASE"/>
    <property type="match status" value="1"/>
</dbReference>
<name>A0A444MBK7_9RHOB</name>
<dbReference type="NCBIfam" id="TIGR01182">
    <property type="entry name" value="eda"/>
    <property type="match status" value="1"/>
</dbReference>